<keyword evidence="4" id="KW-0238">DNA-binding</keyword>
<protein>
    <submittedName>
        <fullName evidence="6">Transposase, Mutator family</fullName>
    </submittedName>
</protein>
<comment type="similarity">
    <text evidence="2">Belongs to the transposase mutator family.</text>
</comment>
<evidence type="ECO:0000256" key="4">
    <source>
        <dbReference type="ARBA" id="ARBA00023125"/>
    </source>
</evidence>
<dbReference type="GO" id="GO:0004803">
    <property type="term" value="F:transposase activity"/>
    <property type="evidence" value="ECO:0007669"/>
    <property type="project" value="InterPro"/>
</dbReference>
<dbReference type="AlphaFoldDB" id="A0A1H0WJF2"/>
<gene>
    <name evidence="6" type="ORF">SAMN04487905_112185</name>
</gene>
<keyword evidence="7" id="KW-1185">Reference proteome</keyword>
<dbReference type="STRING" id="405564.SAMN04487905_112185"/>
<sequence>MWEDSWLKFVPLLDYSPEARRVLYSTNAIESLDARLSRTIWARGHFPTEQATLKCLYLAVRSLEPPVGAAAPDRDRLTQGGNTATVQWIPALRRRQAVEYLLCCLLVVSEGSCTSLFRKP</sequence>
<keyword evidence="3" id="KW-0815">Transposition</keyword>
<proteinExistence type="inferred from homology"/>
<evidence type="ECO:0000256" key="1">
    <source>
        <dbReference type="ARBA" id="ARBA00002190"/>
    </source>
</evidence>
<comment type="function">
    <text evidence="1">Required for the transposition of the insertion element.</text>
</comment>
<evidence type="ECO:0000256" key="5">
    <source>
        <dbReference type="ARBA" id="ARBA00023172"/>
    </source>
</evidence>
<dbReference type="GO" id="GO:0003677">
    <property type="term" value="F:DNA binding"/>
    <property type="evidence" value="ECO:0007669"/>
    <property type="project" value="UniProtKB-KW"/>
</dbReference>
<evidence type="ECO:0000256" key="3">
    <source>
        <dbReference type="ARBA" id="ARBA00022578"/>
    </source>
</evidence>
<dbReference type="GO" id="GO:0006313">
    <property type="term" value="P:DNA transposition"/>
    <property type="evidence" value="ECO:0007669"/>
    <property type="project" value="InterPro"/>
</dbReference>
<dbReference type="Pfam" id="PF00872">
    <property type="entry name" value="Transposase_mut"/>
    <property type="match status" value="1"/>
</dbReference>
<evidence type="ECO:0000256" key="2">
    <source>
        <dbReference type="ARBA" id="ARBA00010961"/>
    </source>
</evidence>
<dbReference type="InterPro" id="IPR001207">
    <property type="entry name" value="Transposase_mutator"/>
</dbReference>
<organism evidence="6 7">
    <name type="scientific">Actinopolyspora xinjiangensis</name>
    <dbReference type="NCBI Taxonomy" id="405564"/>
    <lineage>
        <taxon>Bacteria</taxon>
        <taxon>Bacillati</taxon>
        <taxon>Actinomycetota</taxon>
        <taxon>Actinomycetes</taxon>
        <taxon>Actinopolysporales</taxon>
        <taxon>Actinopolysporaceae</taxon>
        <taxon>Actinopolyspora</taxon>
    </lineage>
</organism>
<keyword evidence="5" id="KW-0233">DNA recombination</keyword>
<evidence type="ECO:0000313" key="7">
    <source>
        <dbReference type="Proteomes" id="UP000199497"/>
    </source>
</evidence>
<name>A0A1H0WJF2_9ACTN</name>
<dbReference type="Proteomes" id="UP000199497">
    <property type="component" value="Unassembled WGS sequence"/>
</dbReference>
<evidence type="ECO:0000313" key="6">
    <source>
        <dbReference type="EMBL" id="SDP90844.1"/>
    </source>
</evidence>
<dbReference type="EMBL" id="FNJR01000012">
    <property type="protein sequence ID" value="SDP90844.1"/>
    <property type="molecule type" value="Genomic_DNA"/>
</dbReference>
<accession>A0A1H0WJF2</accession>
<reference evidence="7" key="1">
    <citation type="submission" date="2016-10" db="EMBL/GenBank/DDBJ databases">
        <authorList>
            <person name="Varghese N."/>
            <person name="Submissions S."/>
        </authorList>
    </citation>
    <scope>NUCLEOTIDE SEQUENCE [LARGE SCALE GENOMIC DNA]</scope>
    <source>
        <strain evidence="7">DSM 46732</strain>
    </source>
</reference>